<dbReference type="AlphaFoldDB" id="A0A1M7Z3A3"/>
<keyword evidence="1" id="KW-0732">Signal</keyword>
<name>A0A1M7Z3A3_9BACT</name>
<dbReference type="EMBL" id="FRXN01000001">
    <property type="protein sequence ID" value="SHO59371.1"/>
    <property type="molecule type" value="Genomic_DNA"/>
</dbReference>
<dbReference type="Proteomes" id="UP000184609">
    <property type="component" value="Unassembled WGS sequence"/>
</dbReference>
<dbReference type="PROSITE" id="PS51257">
    <property type="entry name" value="PROKAR_LIPOPROTEIN"/>
    <property type="match status" value="1"/>
</dbReference>
<evidence type="ECO:0000313" key="2">
    <source>
        <dbReference type="EMBL" id="SHO59371.1"/>
    </source>
</evidence>
<keyword evidence="3" id="KW-1185">Reference proteome</keyword>
<dbReference type="RefSeq" id="WP_073569716.1">
    <property type="nucleotide sequence ID" value="NZ_FRXN01000001.1"/>
</dbReference>
<sequence>MKNTITICLVLISLLAVSCVSEDTLTPSLKDEDRIGSQIDLSNPVISRLYEDFDMGLLYEYQDTLDFAYIASSDAAAEVWASVEIPMIKTLFVGDGEVLGSDTEYKAYVEEVVTMLDTTVLTYFDPAKKIGSLMPKKVLLSSSIYSVGTISGDPALILVESDSRFSSSPRNNLRTIFNRHAIVFNVNKEDAQKDLEEYSLDNFYILLSRIMGMHNLYDEIPEAFYNGKSSYYNQEMEAIYREENGIADEKTVYVVDKDWFYSKGFVDANYFFSRTGLRTYYQYYDEDGNRLPSYIKHERAILPSYSFVADRAVDVRSYINEMIHRDESELLAFPENIQENMRLLLETFDEWGVNLVGINPDLAVFQ</sequence>
<feature type="signal peptide" evidence="1">
    <location>
        <begin position="1"/>
        <end position="18"/>
    </location>
</feature>
<evidence type="ECO:0000313" key="3">
    <source>
        <dbReference type="Proteomes" id="UP000184609"/>
    </source>
</evidence>
<evidence type="ECO:0000256" key="1">
    <source>
        <dbReference type="SAM" id="SignalP"/>
    </source>
</evidence>
<feature type="chain" id="PRO_5009929943" evidence="1">
    <location>
        <begin position="19"/>
        <end position="366"/>
    </location>
</feature>
<reference evidence="3" key="1">
    <citation type="submission" date="2016-12" db="EMBL/GenBank/DDBJ databases">
        <authorList>
            <person name="Varghese N."/>
            <person name="Submissions S."/>
        </authorList>
    </citation>
    <scope>NUCLEOTIDE SEQUENCE [LARGE SCALE GENOMIC DNA]</scope>
    <source>
        <strain evidence="3">DSM 25035</strain>
    </source>
</reference>
<accession>A0A1M7Z3A3</accession>
<proteinExistence type="predicted"/>
<dbReference type="STRING" id="1073327.SAMN04488108_0006"/>
<organism evidence="2 3">
    <name type="scientific">Algoriphagus zhangzhouensis</name>
    <dbReference type="NCBI Taxonomy" id="1073327"/>
    <lineage>
        <taxon>Bacteria</taxon>
        <taxon>Pseudomonadati</taxon>
        <taxon>Bacteroidota</taxon>
        <taxon>Cytophagia</taxon>
        <taxon>Cytophagales</taxon>
        <taxon>Cyclobacteriaceae</taxon>
        <taxon>Algoriphagus</taxon>
    </lineage>
</organism>
<dbReference type="OrthoDB" id="1418847at2"/>
<gene>
    <name evidence="2" type="ORF">SAMN04488108_0006</name>
</gene>
<protein>
    <submittedName>
        <fullName evidence="2">Uncharacterized protein</fullName>
    </submittedName>
</protein>